<dbReference type="Proteomes" id="UP001233673">
    <property type="component" value="Unassembled WGS sequence"/>
</dbReference>
<reference evidence="3" key="1">
    <citation type="submission" date="2023-05" db="EMBL/GenBank/DDBJ databases">
        <title>Draft genome of Pseudofrankia sp. BMG5.37.</title>
        <authorList>
            <person name="Gtari M."/>
            <person name="Ghodhbane F."/>
            <person name="Sbissi I."/>
        </authorList>
    </citation>
    <scope>NUCLEOTIDE SEQUENCE [LARGE SCALE GENOMIC DNA]</scope>
    <source>
        <strain evidence="3">BMG 814</strain>
    </source>
</reference>
<comment type="caution">
    <text evidence="2">The sequence shown here is derived from an EMBL/GenBank/DDBJ whole genome shotgun (WGS) entry which is preliminary data.</text>
</comment>
<sequence length="62" mass="6506">MTPRPGPAHDRTPDTQVPDLATSLATGEQPTSSSADDRASRRVPEAPEGSAAHRSTRTEIPA</sequence>
<dbReference type="RefSeq" id="WP_306000141.1">
    <property type="nucleotide sequence ID" value="NZ_JASNFN010000013.1"/>
</dbReference>
<evidence type="ECO:0000313" key="3">
    <source>
        <dbReference type="Proteomes" id="UP001233673"/>
    </source>
</evidence>
<evidence type="ECO:0000313" key="2">
    <source>
        <dbReference type="EMBL" id="MDP5183518.1"/>
    </source>
</evidence>
<proteinExistence type="predicted"/>
<feature type="region of interest" description="Disordered" evidence="1">
    <location>
        <begin position="1"/>
        <end position="62"/>
    </location>
</feature>
<keyword evidence="3" id="KW-1185">Reference proteome</keyword>
<feature type="compositionally biased region" description="Basic and acidic residues" evidence="1">
    <location>
        <begin position="35"/>
        <end position="45"/>
    </location>
</feature>
<name>A0ABT9ID59_9ACTN</name>
<dbReference type="EMBL" id="JASNFN010000013">
    <property type="protein sequence ID" value="MDP5183518.1"/>
    <property type="molecule type" value="Genomic_DNA"/>
</dbReference>
<organism evidence="2 3">
    <name type="scientific">Blastococcus carthaginiensis</name>
    <dbReference type="NCBI Taxonomy" id="3050034"/>
    <lineage>
        <taxon>Bacteria</taxon>
        <taxon>Bacillati</taxon>
        <taxon>Actinomycetota</taxon>
        <taxon>Actinomycetes</taxon>
        <taxon>Geodermatophilales</taxon>
        <taxon>Geodermatophilaceae</taxon>
        <taxon>Blastococcus</taxon>
    </lineage>
</organism>
<gene>
    <name evidence="2" type="ORF">QOZ88_12805</name>
</gene>
<evidence type="ECO:0000256" key="1">
    <source>
        <dbReference type="SAM" id="MobiDB-lite"/>
    </source>
</evidence>
<protein>
    <submittedName>
        <fullName evidence="2">Uncharacterized protein</fullName>
    </submittedName>
</protein>
<accession>A0ABT9ID59</accession>